<dbReference type="VEuPathDB" id="FungiDB:PLEOSDRAFT_1104997"/>
<gene>
    <name evidence="2" type="ORF">PLEOSDRAFT_1104997</name>
</gene>
<dbReference type="HOGENOM" id="CLU_2251192_0_0_1"/>
<feature type="compositionally biased region" description="Basic and acidic residues" evidence="1">
    <location>
        <begin position="83"/>
        <end position="95"/>
    </location>
</feature>
<proteinExistence type="predicted"/>
<evidence type="ECO:0000313" key="3">
    <source>
        <dbReference type="Proteomes" id="UP000027073"/>
    </source>
</evidence>
<reference evidence="3" key="1">
    <citation type="journal article" date="2014" name="Proc. Natl. Acad. Sci. U.S.A.">
        <title>Extensive sampling of basidiomycete genomes demonstrates inadequacy of the white-rot/brown-rot paradigm for wood decay fungi.</title>
        <authorList>
            <person name="Riley R."/>
            <person name="Salamov A.A."/>
            <person name="Brown D.W."/>
            <person name="Nagy L.G."/>
            <person name="Floudas D."/>
            <person name="Held B.W."/>
            <person name="Levasseur A."/>
            <person name="Lombard V."/>
            <person name="Morin E."/>
            <person name="Otillar R."/>
            <person name="Lindquist E.A."/>
            <person name="Sun H."/>
            <person name="LaButti K.M."/>
            <person name="Schmutz J."/>
            <person name="Jabbour D."/>
            <person name="Luo H."/>
            <person name="Baker S.E."/>
            <person name="Pisabarro A.G."/>
            <person name="Walton J.D."/>
            <person name="Blanchette R.A."/>
            <person name="Henrissat B."/>
            <person name="Martin F."/>
            <person name="Cullen D."/>
            <person name="Hibbett D.S."/>
            <person name="Grigoriev I.V."/>
        </authorList>
    </citation>
    <scope>NUCLEOTIDE SEQUENCE [LARGE SCALE GENOMIC DNA]</scope>
    <source>
        <strain evidence="3">PC15</strain>
    </source>
</reference>
<accession>A0A067NXL6</accession>
<dbReference type="EMBL" id="KL198008">
    <property type="protein sequence ID" value="KDQ28331.1"/>
    <property type="molecule type" value="Genomic_DNA"/>
</dbReference>
<evidence type="ECO:0000256" key="1">
    <source>
        <dbReference type="SAM" id="MobiDB-lite"/>
    </source>
</evidence>
<dbReference type="Proteomes" id="UP000027073">
    <property type="component" value="Unassembled WGS sequence"/>
</dbReference>
<protein>
    <submittedName>
        <fullName evidence="2">Uncharacterized protein</fullName>
    </submittedName>
</protein>
<sequence length="104" mass="10952">MNCQGLTDAIGGSFPALTPQQIVEGGYTPAADPPHANIPTRPNTPQPGNTQNSFASALDPDAPQNPASPSQETTASGKKRRRIEGDTVDQPRDENTMEEDLPGV</sequence>
<feature type="region of interest" description="Disordered" evidence="1">
    <location>
        <begin position="1"/>
        <end position="104"/>
    </location>
</feature>
<dbReference type="InParanoid" id="A0A067NXL6"/>
<organism evidence="2 3">
    <name type="scientific">Pleurotus ostreatus (strain PC15)</name>
    <name type="common">Oyster mushroom</name>
    <dbReference type="NCBI Taxonomy" id="1137138"/>
    <lineage>
        <taxon>Eukaryota</taxon>
        <taxon>Fungi</taxon>
        <taxon>Dikarya</taxon>
        <taxon>Basidiomycota</taxon>
        <taxon>Agaricomycotina</taxon>
        <taxon>Agaricomycetes</taxon>
        <taxon>Agaricomycetidae</taxon>
        <taxon>Agaricales</taxon>
        <taxon>Pleurotineae</taxon>
        <taxon>Pleurotaceae</taxon>
        <taxon>Pleurotus</taxon>
    </lineage>
</organism>
<feature type="compositionally biased region" description="Polar residues" evidence="1">
    <location>
        <begin position="40"/>
        <end position="55"/>
    </location>
</feature>
<dbReference type="AlphaFoldDB" id="A0A067NXL6"/>
<name>A0A067NXL6_PLEO1</name>
<evidence type="ECO:0000313" key="2">
    <source>
        <dbReference type="EMBL" id="KDQ28331.1"/>
    </source>
</evidence>
<feature type="compositionally biased region" description="Polar residues" evidence="1">
    <location>
        <begin position="65"/>
        <end position="76"/>
    </location>
</feature>